<evidence type="ECO:0000313" key="4">
    <source>
        <dbReference type="EMBL" id="WWD16192.1"/>
    </source>
</evidence>
<keyword evidence="5" id="KW-1185">Reference proteome</keyword>
<protein>
    <submittedName>
        <fullName evidence="4">Uncharacterized protein</fullName>
    </submittedName>
</protein>
<evidence type="ECO:0000256" key="1">
    <source>
        <dbReference type="ARBA" id="ARBA00022737"/>
    </source>
</evidence>
<dbReference type="PROSITE" id="PS50102">
    <property type="entry name" value="RRM"/>
    <property type="match status" value="2"/>
</dbReference>
<reference evidence="4" key="1">
    <citation type="submission" date="2017-08" db="EMBL/GenBank/DDBJ databases">
        <authorList>
            <person name="Cuomo C."/>
            <person name="Billmyre B."/>
            <person name="Heitman J."/>
        </authorList>
    </citation>
    <scope>NUCLEOTIDE SEQUENCE</scope>
    <source>
        <strain evidence="4">CBS 12478</strain>
    </source>
</reference>
<dbReference type="SUPFAM" id="SSF54928">
    <property type="entry name" value="RNA-binding domain, RBD"/>
    <property type="match status" value="2"/>
</dbReference>
<dbReference type="PANTHER" id="PTHR23236">
    <property type="entry name" value="EUKARYOTIC TRANSLATION INITIATION FACTOR 4B/4H"/>
    <property type="match status" value="1"/>
</dbReference>
<dbReference type="GO" id="GO:0003723">
    <property type="term" value="F:RNA binding"/>
    <property type="evidence" value="ECO:0007669"/>
    <property type="project" value="UniProtKB-UniRule"/>
</dbReference>
<dbReference type="Gene3D" id="3.30.70.330">
    <property type="match status" value="2"/>
</dbReference>
<dbReference type="InterPro" id="IPR035979">
    <property type="entry name" value="RBD_domain_sf"/>
</dbReference>
<feature type="region of interest" description="Disordered" evidence="3">
    <location>
        <begin position="102"/>
        <end position="213"/>
    </location>
</feature>
<name>A0A5M6C2S8_9TREE</name>
<dbReference type="AlphaFoldDB" id="A0A5M6C2S8"/>
<dbReference type="RefSeq" id="XP_031861100.1">
    <property type="nucleotide sequence ID" value="XM_032004622.1"/>
</dbReference>
<keyword evidence="1" id="KW-0677">Repeat</keyword>
<evidence type="ECO:0000256" key="2">
    <source>
        <dbReference type="ARBA" id="ARBA00022884"/>
    </source>
</evidence>
<dbReference type="InterPro" id="IPR000504">
    <property type="entry name" value="RRM_dom"/>
</dbReference>
<reference evidence="4" key="2">
    <citation type="submission" date="2024-01" db="EMBL/GenBank/DDBJ databases">
        <title>Comparative genomics of Cryptococcus and Kwoniella reveals pathogenesis evolution and contrasting modes of karyotype evolution via chromosome fusion or intercentromeric recombination.</title>
        <authorList>
            <person name="Coelho M.A."/>
            <person name="David-Palma M."/>
            <person name="Shea T."/>
            <person name="Bowers K."/>
            <person name="McGinley-Smith S."/>
            <person name="Mohammad A.W."/>
            <person name="Gnirke A."/>
            <person name="Yurkov A.M."/>
            <person name="Nowrousian M."/>
            <person name="Sun S."/>
            <person name="Cuomo C.A."/>
            <person name="Heitman J."/>
        </authorList>
    </citation>
    <scope>NUCLEOTIDE SEQUENCE</scope>
    <source>
        <strain evidence="4">CBS 12478</strain>
    </source>
</reference>
<accession>A0A5M6C2S8</accession>
<dbReference type="Pfam" id="PF00076">
    <property type="entry name" value="RRM_1"/>
    <property type="match status" value="2"/>
</dbReference>
<feature type="compositionally biased region" description="Basic and acidic residues" evidence="3">
    <location>
        <begin position="102"/>
        <end position="120"/>
    </location>
</feature>
<evidence type="ECO:0000256" key="3">
    <source>
        <dbReference type="SAM" id="MobiDB-lite"/>
    </source>
</evidence>
<dbReference type="Proteomes" id="UP000322225">
    <property type="component" value="Chromosome 1"/>
</dbReference>
<organism evidence="4 5">
    <name type="scientific">Kwoniella shandongensis</name>
    <dbReference type="NCBI Taxonomy" id="1734106"/>
    <lineage>
        <taxon>Eukaryota</taxon>
        <taxon>Fungi</taxon>
        <taxon>Dikarya</taxon>
        <taxon>Basidiomycota</taxon>
        <taxon>Agaricomycotina</taxon>
        <taxon>Tremellomycetes</taxon>
        <taxon>Tremellales</taxon>
        <taxon>Cryptococcaceae</taxon>
        <taxon>Kwoniella</taxon>
    </lineage>
</organism>
<gene>
    <name evidence="4" type="ORF">CI109_100617</name>
</gene>
<feature type="compositionally biased region" description="Basic residues" evidence="3">
    <location>
        <begin position="144"/>
        <end position="158"/>
    </location>
</feature>
<dbReference type="OrthoDB" id="439808at2759"/>
<sequence>MSADNVSDIPKAEEGHRVYIGNLAFTATEEQVREFVAPAGGEISSVNLPLRFGRRPAGYAFVSYKNEEDAKKAVEQLNDKELGDRKLRLEIAKPAEEVAEIRKAKDEKRKQAREAAKAAKAEAAATAKEDAPVDAEVQDGENKTKKKKKSSSKKPRRRLPGEGEEGEAAGETSESASKARIDVNGADGETKEEKSKKREPRPKKERQPRLALTGEESKNTIFVANLPFNVDDEGLSAIFTNLSIKVKSAKVVKGIRRARPGSRPFRASKGFGFVELEDESQQTEAVEKVEGTLVGDRNITAKIAKEMKPIEVEQAVEAETA</sequence>
<proteinExistence type="predicted"/>
<dbReference type="KEGG" id="ksn:43588759"/>
<keyword evidence="2" id="KW-0694">RNA-binding</keyword>
<dbReference type="SMART" id="SM00360">
    <property type="entry name" value="RRM"/>
    <property type="match status" value="2"/>
</dbReference>
<dbReference type="InterPro" id="IPR012677">
    <property type="entry name" value="Nucleotide-bd_a/b_plait_sf"/>
</dbReference>
<dbReference type="EMBL" id="CP144051">
    <property type="protein sequence ID" value="WWD16192.1"/>
    <property type="molecule type" value="Genomic_DNA"/>
</dbReference>
<dbReference type="PANTHER" id="PTHR23236:SF119">
    <property type="entry name" value="NUCLEAR RNA-BINDING PROTEIN SART-3"/>
    <property type="match status" value="1"/>
</dbReference>
<feature type="compositionally biased region" description="Basic residues" evidence="3">
    <location>
        <begin position="197"/>
        <end position="206"/>
    </location>
</feature>
<dbReference type="GeneID" id="43588759"/>
<evidence type="ECO:0000313" key="5">
    <source>
        <dbReference type="Proteomes" id="UP000322225"/>
    </source>
</evidence>
<dbReference type="CDD" id="cd00590">
    <property type="entry name" value="RRM_SF"/>
    <property type="match status" value="1"/>
</dbReference>